<protein>
    <submittedName>
        <fullName evidence="3">DUF5658 family protein</fullName>
    </submittedName>
</protein>
<keyword evidence="4" id="KW-1185">Reference proteome</keyword>
<keyword evidence="1" id="KW-0472">Membrane</keyword>
<organism evidence="3 4">
    <name type="scientific">Halorubrum laminariae</name>
    <dbReference type="NCBI Taxonomy" id="1433523"/>
    <lineage>
        <taxon>Archaea</taxon>
        <taxon>Methanobacteriati</taxon>
        <taxon>Methanobacteriota</taxon>
        <taxon>Stenosarchaea group</taxon>
        <taxon>Halobacteria</taxon>
        <taxon>Halobacteriales</taxon>
        <taxon>Haloferacaceae</taxon>
        <taxon>Halorubrum</taxon>
    </lineage>
</organism>
<dbReference type="Pfam" id="PF18902">
    <property type="entry name" value="DUF5658"/>
    <property type="match status" value="1"/>
</dbReference>
<evidence type="ECO:0000259" key="2">
    <source>
        <dbReference type="Pfam" id="PF18902"/>
    </source>
</evidence>
<feature type="transmembrane region" description="Helical" evidence="1">
    <location>
        <begin position="60"/>
        <end position="79"/>
    </location>
</feature>
<dbReference type="EMBL" id="JBHUDB010000002">
    <property type="protein sequence ID" value="MFD1570161.1"/>
    <property type="molecule type" value="Genomic_DNA"/>
</dbReference>
<feature type="transmembrane region" description="Helical" evidence="1">
    <location>
        <begin position="91"/>
        <end position="112"/>
    </location>
</feature>
<feature type="domain" description="DUF5658" evidence="2">
    <location>
        <begin position="26"/>
        <end position="110"/>
    </location>
</feature>
<evidence type="ECO:0000313" key="4">
    <source>
        <dbReference type="Proteomes" id="UP001597185"/>
    </source>
</evidence>
<dbReference type="RefSeq" id="WP_052334883.1">
    <property type="nucleotide sequence ID" value="NZ_JANHDL010000004.1"/>
</dbReference>
<feature type="transmembrane region" description="Helical" evidence="1">
    <location>
        <begin position="20"/>
        <end position="40"/>
    </location>
</feature>
<sequence>MSTVVEVSRAGEMDKPKMDLWWGLAVLTGLGDLVTTRIGLQLGLEEGNHLIVLLLEAAGWAGFTLFKIAILAGALLFAAKLSAEKRPAVPLGLAATWSLVTVINTIHVAALLPVTL</sequence>
<gene>
    <name evidence="3" type="ORF">ACFR9T_06115</name>
</gene>
<dbReference type="Proteomes" id="UP001597185">
    <property type="component" value="Unassembled WGS sequence"/>
</dbReference>
<keyword evidence="1" id="KW-1133">Transmembrane helix</keyword>
<comment type="caution">
    <text evidence="3">The sequence shown here is derived from an EMBL/GenBank/DDBJ whole genome shotgun (WGS) entry which is preliminary data.</text>
</comment>
<evidence type="ECO:0000256" key="1">
    <source>
        <dbReference type="SAM" id="Phobius"/>
    </source>
</evidence>
<dbReference type="AlphaFoldDB" id="A0ABD6C026"/>
<accession>A0ABD6C026</accession>
<evidence type="ECO:0000313" key="3">
    <source>
        <dbReference type="EMBL" id="MFD1570161.1"/>
    </source>
</evidence>
<name>A0ABD6C026_9EURY</name>
<keyword evidence="1" id="KW-0812">Transmembrane</keyword>
<dbReference type="InterPro" id="IPR043717">
    <property type="entry name" value="DUF5658"/>
</dbReference>
<proteinExistence type="predicted"/>
<reference evidence="3 4" key="1">
    <citation type="journal article" date="2019" name="Int. J. Syst. Evol. Microbiol.">
        <title>The Global Catalogue of Microorganisms (GCM) 10K type strain sequencing project: providing services to taxonomists for standard genome sequencing and annotation.</title>
        <authorList>
            <consortium name="The Broad Institute Genomics Platform"/>
            <consortium name="The Broad Institute Genome Sequencing Center for Infectious Disease"/>
            <person name="Wu L."/>
            <person name="Ma J."/>
        </authorList>
    </citation>
    <scope>NUCLEOTIDE SEQUENCE [LARGE SCALE GENOMIC DNA]</scope>
    <source>
        <strain evidence="3 4">CGMCC 1.12689</strain>
    </source>
</reference>